<dbReference type="InterPro" id="IPR036568">
    <property type="entry name" value="GGCT-like_sf"/>
</dbReference>
<evidence type="ECO:0000256" key="1">
    <source>
        <dbReference type="SAM" id="MobiDB-lite"/>
    </source>
</evidence>
<dbReference type="AlphaFoldDB" id="A0A1H8CW66"/>
<feature type="compositionally biased region" description="Low complexity" evidence="1">
    <location>
        <begin position="195"/>
        <end position="212"/>
    </location>
</feature>
<dbReference type="EMBL" id="FOCM01000002">
    <property type="protein sequence ID" value="SEM99112.1"/>
    <property type="molecule type" value="Genomic_DNA"/>
</dbReference>
<proteinExistence type="predicted"/>
<evidence type="ECO:0000313" key="3">
    <source>
        <dbReference type="Proteomes" id="UP000199372"/>
    </source>
</evidence>
<dbReference type="RefSeq" id="WP_091844476.1">
    <property type="nucleotide sequence ID" value="NZ_FOCM01000002.1"/>
</dbReference>
<gene>
    <name evidence="2" type="ORF">SAMN04488011_10296</name>
</gene>
<dbReference type="SUPFAM" id="SSF110857">
    <property type="entry name" value="Gamma-glutamyl cyclotransferase-like"/>
    <property type="match status" value="1"/>
</dbReference>
<sequence length="212" mass="22943">MNDPYFFGYGSLVNIGSHNYGPVARARLPGWRRRWRATRLRPAAFLTAHRAPGHAIDGLVAPVPGADWAALDHRERGYDRLDALGLEHDLGPAAQVAVYAIPDATGAETPCPILLSYLDVVVRGFLDQFGPAGVARFMETTDGWDLPVATDRDRPLYPRAQDTGDTARALTDDWLRRLGARFIAPEDTALATPEPRASGPAPAPRASAPRAG</sequence>
<evidence type="ECO:0000313" key="2">
    <source>
        <dbReference type="EMBL" id="SEM99112.1"/>
    </source>
</evidence>
<keyword evidence="3" id="KW-1185">Reference proteome</keyword>
<evidence type="ECO:0008006" key="4">
    <source>
        <dbReference type="Google" id="ProtNLM"/>
    </source>
</evidence>
<dbReference type="Gene3D" id="3.10.490.10">
    <property type="entry name" value="Gamma-glutamyl cyclotransferase-like"/>
    <property type="match status" value="1"/>
</dbReference>
<dbReference type="InterPro" id="IPR013024">
    <property type="entry name" value="GGCT-like"/>
</dbReference>
<dbReference type="CDD" id="cd06661">
    <property type="entry name" value="GGCT_like"/>
    <property type="match status" value="1"/>
</dbReference>
<dbReference type="OrthoDB" id="5567366at2"/>
<reference evidence="3" key="1">
    <citation type="submission" date="2016-10" db="EMBL/GenBank/DDBJ databases">
        <authorList>
            <person name="Varghese N."/>
            <person name="Submissions S."/>
        </authorList>
    </citation>
    <scope>NUCLEOTIDE SEQUENCE [LARGE SCALE GENOMIC DNA]</scope>
    <source>
        <strain evidence="3">DSM 26893</strain>
    </source>
</reference>
<organism evidence="2 3">
    <name type="scientific">Palleronia pelagia</name>
    <dbReference type="NCBI Taxonomy" id="387096"/>
    <lineage>
        <taxon>Bacteria</taxon>
        <taxon>Pseudomonadati</taxon>
        <taxon>Pseudomonadota</taxon>
        <taxon>Alphaproteobacteria</taxon>
        <taxon>Rhodobacterales</taxon>
        <taxon>Roseobacteraceae</taxon>
        <taxon>Palleronia</taxon>
    </lineage>
</organism>
<protein>
    <recommendedName>
        <fullName evidence="4">Gamma-glutamyl cyclotransferase, AIG2-like</fullName>
    </recommendedName>
</protein>
<feature type="region of interest" description="Disordered" evidence="1">
    <location>
        <begin position="186"/>
        <end position="212"/>
    </location>
</feature>
<name>A0A1H8CW66_9RHOB</name>
<dbReference type="Proteomes" id="UP000199372">
    <property type="component" value="Unassembled WGS sequence"/>
</dbReference>
<accession>A0A1H8CW66</accession>